<name>A0A3D8IGP5_9HELI</name>
<dbReference type="GeneID" id="82534704"/>
<keyword evidence="1" id="KW-0472">Membrane</keyword>
<accession>A0A3D8IGP5</accession>
<protein>
    <submittedName>
        <fullName evidence="2">Uncharacterized protein</fullName>
    </submittedName>
</protein>
<comment type="caution">
    <text evidence="2">The sequence shown here is derived from an EMBL/GenBank/DDBJ whole genome shotgun (WGS) entry which is preliminary data.</text>
</comment>
<dbReference type="EMBL" id="NXLS01000001">
    <property type="protein sequence ID" value="RDU64270.1"/>
    <property type="molecule type" value="Genomic_DNA"/>
</dbReference>
<gene>
    <name evidence="2" type="ORF">CQA43_00150</name>
</gene>
<proteinExistence type="predicted"/>
<evidence type="ECO:0000313" key="2">
    <source>
        <dbReference type="EMBL" id="RDU64270.1"/>
    </source>
</evidence>
<evidence type="ECO:0000313" key="3">
    <source>
        <dbReference type="Proteomes" id="UP000256650"/>
    </source>
</evidence>
<keyword evidence="3" id="KW-1185">Reference proteome</keyword>
<reference evidence="2 3" key="1">
    <citation type="submission" date="2018-04" db="EMBL/GenBank/DDBJ databases">
        <title>Novel Campyloabacter and Helicobacter Species and Strains.</title>
        <authorList>
            <person name="Mannion A.J."/>
            <person name="Shen Z."/>
            <person name="Fox J.G."/>
        </authorList>
    </citation>
    <scope>NUCLEOTIDE SEQUENCE [LARGE SCALE GENOMIC DNA]</scope>
    <source>
        <strain evidence="2 3">MIT 99-5101</strain>
    </source>
</reference>
<keyword evidence="1" id="KW-1133">Transmembrane helix</keyword>
<dbReference type="RefSeq" id="WP_115550604.1">
    <property type="nucleotide sequence ID" value="NZ_CAONBV010000099.1"/>
</dbReference>
<keyword evidence="1" id="KW-0812">Transmembrane</keyword>
<evidence type="ECO:0000256" key="1">
    <source>
        <dbReference type="SAM" id="Phobius"/>
    </source>
</evidence>
<dbReference type="Proteomes" id="UP000256650">
    <property type="component" value="Unassembled WGS sequence"/>
</dbReference>
<dbReference type="AlphaFoldDB" id="A0A3D8IGP5"/>
<feature type="transmembrane region" description="Helical" evidence="1">
    <location>
        <begin position="47"/>
        <end position="68"/>
    </location>
</feature>
<organism evidence="2 3">
    <name type="scientific">Helicobacter ganmani</name>
    <dbReference type="NCBI Taxonomy" id="60246"/>
    <lineage>
        <taxon>Bacteria</taxon>
        <taxon>Pseudomonadati</taxon>
        <taxon>Campylobacterota</taxon>
        <taxon>Epsilonproteobacteria</taxon>
        <taxon>Campylobacterales</taxon>
        <taxon>Helicobacteraceae</taxon>
        <taxon>Helicobacter</taxon>
    </lineage>
</organism>
<feature type="transmembrane region" description="Helical" evidence="1">
    <location>
        <begin position="7"/>
        <end position="27"/>
    </location>
</feature>
<sequence>MKQEIRKFWIVFFGIHFVGIAGNILLYHFGLPNSIDSILESFRKQEYYLLCIYFLCYGCFCFLLYLIIGLKEMRKAE</sequence>